<dbReference type="SUPFAM" id="SSF56672">
    <property type="entry name" value="DNA/RNA polymerases"/>
    <property type="match status" value="1"/>
</dbReference>
<dbReference type="PANTHER" id="PTHR11439:SF486">
    <property type="entry name" value="RLK (RECEPTOR-LIKE KINASE) PROTEIN, PUTATIVE-RELATED"/>
    <property type="match status" value="1"/>
</dbReference>
<name>A0AAQ3UFR5_PASNO</name>
<dbReference type="Proteomes" id="UP001341281">
    <property type="component" value="Chromosome 08"/>
</dbReference>
<dbReference type="InterPro" id="IPR001584">
    <property type="entry name" value="Integrase_cat-core"/>
</dbReference>
<dbReference type="InterPro" id="IPR036397">
    <property type="entry name" value="RNaseH_sf"/>
</dbReference>
<feature type="domain" description="Integrase catalytic" evidence="2">
    <location>
        <begin position="58"/>
        <end position="127"/>
    </location>
</feature>
<dbReference type="InterPro" id="IPR057670">
    <property type="entry name" value="SH3_retrovirus"/>
</dbReference>
<dbReference type="SUPFAM" id="SSF53098">
    <property type="entry name" value="Ribonuclease H-like"/>
    <property type="match status" value="1"/>
</dbReference>
<evidence type="ECO:0000259" key="2">
    <source>
        <dbReference type="PROSITE" id="PS50994"/>
    </source>
</evidence>
<gene>
    <name evidence="3" type="ORF">U9M48_035599</name>
</gene>
<dbReference type="CDD" id="cd09272">
    <property type="entry name" value="RNase_HI_RT_Ty1"/>
    <property type="match status" value="1"/>
</dbReference>
<feature type="region of interest" description="Disordered" evidence="1">
    <location>
        <begin position="229"/>
        <end position="289"/>
    </location>
</feature>
<dbReference type="Pfam" id="PF07727">
    <property type="entry name" value="RVT_2"/>
    <property type="match status" value="1"/>
</dbReference>
<dbReference type="InterPro" id="IPR043502">
    <property type="entry name" value="DNA/RNA_pol_sf"/>
</dbReference>
<dbReference type="Pfam" id="PF25597">
    <property type="entry name" value="SH3_retrovirus"/>
    <property type="match status" value="1"/>
</dbReference>
<dbReference type="InterPro" id="IPR013103">
    <property type="entry name" value="RVT_2"/>
</dbReference>
<proteinExistence type="predicted"/>
<reference evidence="3 4" key="1">
    <citation type="submission" date="2024-02" db="EMBL/GenBank/DDBJ databases">
        <title>High-quality chromosome-scale genome assembly of Pensacola bahiagrass (Paspalum notatum Flugge var. saurae).</title>
        <authorList>
            <person name="Vega J.M."/>
            <person name="Podio M."/>
            <person name="Orjuela J."/>
            <person name="Siena L.A."/>
            <person name="Pessino S.C."/>
            <person name="Combes M.C."/>
            <person name="Mariac C."/>
            <person name="Albertini E."/>
            <person name="Pupilli F."/>
            <person name="Ortiz J.P.A."/>
            <person name="Leblanc O."/>
        </authorList>
    </citation>
    <scope>NUCLEOTIDE SEQUENCE [LARGE SCALE GENOMIC DNA]</scope>
    <source>
        <strain evidence="3">R1</strain>
        <tissue evidence="3">Leaf</tissue>
    </source>
</reference>
<evidence type="ECO:0000313" key="3">
    <source>
        <dbReference type="EMBL" id="WVZ89162.1"/>
    </source>
</evidence>
<dbReference type="PROSITE" id="PS50994">
    <property type="entry name" value="INTEGRASE"/>
    <property type="match status" value="1"/>
</dbReference>
<dbReference type="EMBL" id="CP144752">
    <property type="protein sequence ID" value="WVZ89162.1"/>
    <property type="molecule type" value="Genomic_DNA"/>
</dbReference>
<accession>A0AAQ3UFR5</accession>
<dbReference type="GO" id="GO:0003676">
    <property type="term" value="F:nucleic acid binding"/>
    <property type="evidence" value="ECO:0007669"/>
    <property type="project" value="InterPro"/>
</dbReference>
<organism evidence="3 4">
    <name type="scientific">Paspalum notatum var. saurae</name>
    <dbReference type="NCBI Taxonomy" id="547442"/>
    <lineage>
        <taxon>Eukaryota</taxon>
        <taxon>Viridiplantae</taxon>
        <taxon>Streptophyta</taxon>
        <taxon>Embryophyta</taxon>
        <taxon>Tracheophyta</taxon>
        <taxon>Spermatophyta</taxon>
        <taxon>Magnoliopsida</taxon>
        <taxon>Liliopsida</taxon>
        <taxon>Poales</taxon>
        <taxon>Poaceae</taxon>
        <taxon>PACMAD clade</taxon>
        <taxon>Panicoideae</taxon>
        <taxon>Andropogonodae</taxon>
        <taxon>Paspaleae</taxon>
        <taxon>Paspalinae</taxon>
        <taxon>Paspalum</taxon>
    </lineage>
</organism>
<dbReference type="AlphaFoldDB" id="A0AAQ3UFR5"/>
<protein>
    <recommendedName>
        <fullName evidence="2">Integrase catalytic domain-containing protein</fullName>
    </recommendedName>
</protein>
<dbReference type="GO" id="GO:0015074">
    <property type="term" value="P:DNA integration"/>
    <property type="evidence" value="ECO:0007669"/>
    <property type="project" value="InterPro"/>
</dbReference>
<dbReference type="PANTHER" id="PTHR11439">
    <property type="entry name" value="GAG-POL-RELATED RETROTRANSPOSON"/>
    <property type="match status" value="1"/>
</dbReference>
<dbReference type="Gene3D" id="3.30.420.10">
    <property type="entry name" value="Ribonuclease H-like superfamily/Ribonuclease H"/>
    <property type="match status" value="1"/>
</dbReference>
<keyword evidence="4" id="KW-1185">Reference proteome</keyword>
<sequence>MESNDEAFEFVYNLVLRLRNESGHAMRALRSEARNSRMIVSKLFAISCSKKLFAIAKFSSPYVPQQNGVVERKNRTLVEMARTMLDKHRTPRKFWAEAINTACYVSNLIFLRSVLNKTSYELQFGRQPKVSHLRVFGCRCFVLKQGNLDKFEPRSSDGVFLGYATHSRAYRVWLLDSGRIVETCEVTFNETMPCTTPGFELAGDDEIGTTIFEDDEEDVGVSSDTALAAATEPAASLSEDDEGAPVPSPSTTWEQPPLDPPIHAAGPAEDVREVTTDPQPSRMVQRDHPSRNIIGGLNERVTRSRSTYLAHFAHYAFVASFEPHDVGHALSDANWVNAMYEELENFERNQVWVLVEPPPHCNPIGTKWVFKNKQGEDGVVVRNKARHVAQGFCQKEGIDYEETFAPVARLEAIRILLAFVASKGFKLFQMDVKSAFLNGFIEEEVYVRQPPGFEHPKFPNRVFKLQKALYGLKQASRAWYERLRKFLVNQGFQMGSVDKTLFLLKHGKDLLIVQIYVDDIIFGGSSHALCSKFSEQMSREFEMSMMGELQFFLGLQIRQTPQRTFVHQSKYTRDLLWKFEMANASPLMTPMSTSTALDADEDGKEVDQKVYRGIIRSLLYLTATRPDIQFAVGLCARFQASPRESHRTAVKRILRYIKFTPEFGLWYSADSSLSLLGFSDLDHAGCQIDRKSTSGTCQFLGTSLVSWSSHKQSSVATSTCEAEYVAAASCCS</sequence>
<evidence type="ECO:0000313" key="4">
    <source>
        <dbReference type="Proteomes" id="UP001341281"/>
    </source>
</evidence>
<dbReference type="InterPro" id="IPR012337">
    <property type="entry name" value="RNaseH-like_sf"/>
</dbReference>
<evidence type="ECO:0000256" key="1">
    <source>
        <dbReference type="SAM" id="MobiDB-lite"/>
    </source>
</evidence>